<evidence type="ECO:0000313" key="2">
    <source>
        <dbReference type="EMBL" id="CAF9918047.1"/>
    </source>
</evidence>
<dbReference type="EMBL" id="CAJPDR010000107">
    <property type="protein sequence ID" value="CAF9918047.1"/>
    <property type="molecule type" value="Genomic_DNA"/>
</dbReference>
<feature type="compositionally biased region" description="Basic and acidic residues" evidence="1">
    <location>
        <begin position="1"/>
        <end position="35"/>
    </location>
</feature>
<feature type="region of interest" description="Disordered" evidence="1">
    <location>
        <begin position="1"/>
        <end position="36"/>
    </location>
</feature>
<reference evidence="2" key="1">
    <citation type="submission" date="2021-03" db="EMBL/GenBank/DDBJ databases">
        <authorList>
            <person name="Tagirdzhanova G."/>
        </authorList>
    </citation>
    <scope>NUCLEOTIDE SEQUENCE</scope>
</reference>
<evidence type="ECO:0000313" key="3">
    <source>
        <dbReference type="Proteomes" id="UP000664203"/>
    </source>
</evidence>
<keyword evidence="3" id="KW-1185">Reference proteome</keyword>
<evidence type="ECO:0000256" key="1">
    <source>
        <dbReference type="SAM" id="MobiDB-lite"/>
    </source>
</evidence>
<gene>
    <name evidence="2" type="ORF">ALECFALPRED_000501</name>
</gene>
<dbReference type="Proteomes" id="UP000664203">
    <property type="component" value="Unassembled WGS sequence"/>
</dbReference>
<feature type="region of interest" description="Disordered" evidence="1">
    <location>
        <begin position="87"/>
        <end position="141"/>
    </location>
</feature>
<proteinExistence type="predicted"/>
<feature type="compositionally biased region" description="Basic and acidic residues" evidence="1">
    <location>
        <begin position="91"/>
        <end position="108"/>
    </location>
</feature>
<accession>A0A8H3F8M2</accession>
<organism evidence="2 3">
    <name type="scientific">Alectoria fallacina</name>
    <dbReference type="NCBI Taxonomy" id="1903189"/>
    <lineage>
        <taxon>Eukaryota</taxon>
        <taxon>Fungi</taxon>
        <taxon>Dikarya</taxon>
        <taxon>Ascomycota</taxon>
        <taxon>Pezizomycotina</taxon>
        <taxon>Lecanoromycetes</taxon>
        <taxon>OSLEUM clade</taxon>
        <taxon>Lecanoromycetidae</taxon>
        <taxon>Lecanorales</taxon>
        <taxon>Lecanorineae</taxon>
        <taxon>Parmeliaceae</taxon>
        <taxon>Alectoria</taxon>
    </lineage>
</organism>
<name>A0A8H3F8M2_9LECA</name>
<protein>
    <submittedName>
        <fullName evidence="2">Uncharacterized protein</fullName>
    </submittedName>
</protein>
<sequence length="141" mass="15448">MDSKDTKSSHLKATHHELGEPEHARRGEAIMKSDDPSTAALRAWAEDKQTQIPGSNGSFVTGQISMGTGAVSGGPMFLPRKEYNVEPPYHSVDHGPVDVVKHEEDGEGKKKRHSISNLFKRKGEGKSESETEVQERQGGKE</sequence>
<dbReference type="AlphaFoldDB" id="A0A8H3F8M2"/>
<comment type="caution">
    <text evidence="2">The sequence shown here is derived from an EMBL/GenBank/DDBJ whole genome shotgun (WGS) entry which is preliminary data.</text>
</comment>
<dbReference type="OrthoDB" id="5335514at2759"/>
<feature type="compositionally biased region" description="Basic and acidic residues" evidence="1">
    <location>
        <begin position="121"/>
        <end position="141"/>
    </location>
</feature>